<evidence type="ECO:0000256" key="3">
    <source>
        <dbReference type="PROSITE-ProRule" id="PRU00023"/>
    </source>
</evidence>
<dbReference type="SMART" id="SM00248">
    <property type="entry name" value="ANK"/>
    <property type="match status" value="2"/>
</dbReference>
<dbReference type="Gene3D" id="1.25.40.20">
    <property type="entry name" value="Ankyrin repeat-containing domain"/>
    <property type="match status" value="1"/>
</dbReference>
<feature type="repeat" description="ANK" evidence="3">
    <location>
        <begin position="27"/>
        <end position="59"/>
    </location>
</feature>
<evidence type="ECO:0000313" key="5">
    <source>
        <dbReference type="Proteomes" id="UP001642484"/>
    </source>
</evidence>
<dbReference type="InterPro" id="IPR036770">
    <property type="entry name" value="Ankyrin_rpt-contain_sf"/>
</dbReference>
<dbReference type="InterPro" id="IPR002110">
    <property type="entry name" value="Ankyrin_rpt"/>
</dbReference>
<organism evidence="4 5">
    <name type="scientific">Durusdinium trenchii</name>
    <dbReference type="NCBI Taxonomy" id="1381693"/>
    <lineage>
        <taxon>Eukaryota</taxon>
        <taxon>Sar</taxon>
        <taxon>Alveolata</taxon>
        <taxon>Dinophyceae</taxon>
        <taxon>Suessiales</taxon>
        <taxon>Symbiodiniaceae</taxon>
        <taxon>Durusdinium</taxon>
    </lineage>
</organism>
<dbReference type="PROSITE" id="PS50088">
    <property type="entry name" value="ANK_REPEAT"/>
    <property type="match status" value="2"/>
</dbReference>
<feature type="repeat" description="ANK" evidence="3">
    <location>
        <begin position="60"/>
        <end position="92"/>
    </location>
</feature>
<sequence length="176" mass="18975">MALFEEDADAAQQLIESGSDIEAFDHMGWRPLHRACFAGLAEVAGLLLQKRADPSSADCDGLQPLHIAAAGGHLECCRHLLSARADPRAPDGYSGMTAQMHALTKEDANGSALRQLLGEPDLSLFAAWGDPLAVAKHLADAPEEEAKELETVMWSNKRVCKPCVEPSALEKFEDID</sequence>
<reference evidence="4 5" key="1">
    <citation type="submission" date="2024-02" db="EMBL/GenBank/DDBJ databases">
        <authorList>
            <person name="Chen Y."/>
            <person name="Shah S."/>
            <person name="Dougan E. K."/>
            <person name="Thang M."/>
            <person name="Chan C."/>
        </authorList>
    </citation>
    <scope>NUCLEOTIDE SEQUENCE [LARGE SCALE GENOMIC DNA]</scope>
</reference>
<accession>A0ABP0P7V2</accession>
<evidence type="ECO:0000313" key="4">
    <source>
        <dbReference type="EMBL" id="CAK9071678.1"/>
    </source>
</evidence>
<dbReference type="Proteomes" id="UP001642484">
    <property type="component" value="Unassembled WGS sequence"/>
</dbReference>
<comment type="caution">
    <text evidence="4">The sequence shown here is derived from an EMBL/GenBank/DDBJ whole genome shotgun (WGS) entry which is preliminary data.</text>
</comment>
<dbReference type="SUPFAM" id="SSF48403">
    <property type="entry name" value="Ankyrin repeat"/>
    <property type="match status" value="1"/>
</dbReference>
<keyword evidence="5" id="KW-1185">Reference proteome</keyword>
<name>A0ABP0P7V2_9DINO</name>
<evidence type="ECO:0000256" key="2">
    <source>
        <dbReference type="ARBA" id="ARBA00023043"/>
    </source>
</evidence>
<protein>
    <submittedName>
        <fullName evidence="4">Uncharacterized protein</fullName>
    </submittedName>
</protein>
<evidence type="ECO:0000256" key="1">
    <source>
        <dbReference type="ARBA" id="ARBA00022737"/>
    </source>
</evidence>
<keyword evidence="1" id="KW-0677">Repeat</keyword>
<dbReference type="PANTHER" id="PTHR24161">
    <property type="entry name" value="ANK_REP_REGION DOMAIN-CONTAINING PROTEIN-RELATED"/>
    <property type="match status" value="1"/>
</dbReference>
<proteinExistence type="predicted"/>
<dbReference type="Pfam" id="PF12796">
    <property type="entry name" value="Ank_2"/>
    <property type="match status" value="1"/>
</dbReference>
<dbReference type="PANTHER" id="PTHR24161:SF85">
    <property type="entry name" value="PALMITOYLTRANSFERASE HIP14"/>
    <property type="match status" value="1"/>
</dbReference>
<dbReference type="PROSITE" id="PS50297">
    <property type="entry name" value="ANK_REP_REGION"/>
    <property type="match status" value="1"/>
</dbReference>
<gene>
    <name evidence="4" type="ORF">CCMP2556_LOCUS35237</name>
</gene>
<keyword evidence="2 3" id="KW-0040">ANK repeat</keyword>
<dbReference type="EMBL" id="CAXAMN010022662">
    <property type="protein sequence ID" value="CAK9071678.1"/>
    <property type="molecule type" value="Genomic_DNA"/>
</dbReference>